<reference evidence="3 4" key="1">
    <citation type="submission" date="2016-06" db="EMBL/GenBank/DDBJ databases">
        <title>Insight into the functional genes involving in sulfur oxidation in Pearl River water.</title>
        <authorList>
            <person name="Luo J."/>
            <person name="Tan X."/>
            <person name="Lin W."/>
        </authorList>
    </citation>
    <scope>NUCLEOTIDE SEQUENCE [LARGE SCALE GENOMIC DNA]</scope>
    <source>
        <strain evidence="3 4">LS2</strain>
    </source>
</reference>
<evidence type="ECO:0000256" key="1">
    <source>
        <dbReference type="ARBA" id="ARBA00005578"/>
    </source>
</evidence>
<dbReference type="KEGG" id="haz:A9404_09660"/>
<dbReference type="Proteomes" id="UP000078596">
    <property type="component" value="Chromosome"/>
</dbReference>
<evidence type="ECO:0000313" key="4">
    <source>
        <dbReference type="Proteomes" id="UP000078596"/>
    </source>
</evidence>
<dbReference type="PANTHER" id="PTHR46229">
    <property type="entry name" value="BOLA TRANSCRIPTION REGULATOR"/>
    <property type="match status" value="1"/>
</dbReference>
<dbReference type="Pfam" id="PF01722">
    <property type="entry name" value="BolA"/>
    <property type="match status" value="1"/>
</dbReference>
<dbReference type="PIRSF" id="PIRSF003113">
    <property type="entry name" value="BolA"/>
    <property type="match status" value="1"/>
</dbReference>
<dbReference type="SUPFAM" id="SSF82657">
    <property type="entry name" value="BolA-like"/>
    <property type="match status" value="1"/>
</dbReference>
<dbReference type="PANTHER" id="PTHR46229:SF2">
    <property type="entry name" value="BOLA-LIKE PROTEIN 1"/>
    <property type="match status" value="1"/>
</dbReference>
<dbReference type="RefSeq" id="WP_066100822.1">
    <property type="nucleotide sequence ID" value="NZ_CP016027.1"/>
</dbReference>
<dbReference type="STRING" id="1860122.A9404_09660"/>
<dbReference type="EMBL" id="CP016027">
    <property type="protein sequence ID" value="ANJ67613.1"/>
    <property type="molecule type" value="Genomic_DNA"/>
</dbReference>
<dbReference type="AlphaFoldDB" id="A0A191ZID6"/>
<dbReference type="Gene3D" id="3.30.300.90">
    <property type="entry name" value="BolA-like"/>
    <property type="match status" value="1"/>
</dbReference>
<keyword evidence="4" id="KW-1185">Reference proteome</keyword>
<organism evidence="3 4">
    <name type="scientific">Halothiobacillus diazotrophicus</name>
    <dbReference type="NCBI Taxonomy" id="1860122"/>
    <lineage>
        <taxon>Bacteria</taxon>
        <taxon>Pseudomonadati</taxon>
        <taxon>Pseudomonadota</taxon>
        <taxon>Gammaproteobacteria</taxon>
        <taxon>Chromatiales</taxon>
        <taxon>Halothiobacillaceae</taxon>
        <taxon>Halothiobacillus</taxon>
    </lineage>
</organism>
<dbReference type="InterPro" id="IPR050961">
    <property type="entry name" value="BolA/IbaG_stress_morph_reg"/>
</dbReference>
<comment type="similarity">
    <text evidence="1 2">Belongs to the BolA/IbaG family.</text>
</comment>
<gene>
    <name evidence="3" type="ORF">A9404_09660</name>
</gene>
<accession>A0A191ZID6</accession>
<dbReference type="OrthoDB" id="9812890at2"/>
<dbReference type="InterPro" id="IPR002634">
    <property type="entry name" value="BolA"/>
</dbReference>
<protein>
    <submittedName>
        <fullName evidence="3">BolA family transcriptional regulator</fullName>
    </submittedName>
</protein>
<evidence type="ECO:0000256" key="2">
    <source>
        <dbReference type="RuleBase" id="RU003860"/>
    </source>
</evidence>
<evidence type="ECO:0000313" key="3">
    <source>
        <dbReference type="EMBL" id="ANJ67613.1"/>
    </source>
</evidence>
<proteinExistence type="inferred from homology"/>
<sequence>MNPQDIIAQIQAVLPDAQVNPEGEGCNFRIEVVSSAFAGKSMLQQHQMVNKILAPAITSGALHAVTLSTRAPQNP</sequence>
<name>A0A191ZID6_9GAMM</name>
<dbReference type="InterPro" id="IPR036065">
    <property type="entry name" value="BolA-like_sf"/>
</dbReference>